<evidence type="ECO:0000313" key="1">
    <source>
        <dbReference type="EMBL" id="MFD1707215.1"/>
    </source>
</evidence>
<sequence length="60" mass="6574">MEKGLWSANDFHDVAKHLARIQGHQDTISDIPGSGAISEYYNEKASVRELDGYLKILGGA</sequence>
<protein>
    <submittedName>
        <fullName evidence="1">Uncharacterized protein</fullName>
    </submittedName>
</protein>
<reference evidence="2" key="1">
    <citation type="journal article" date="2019" name="Int. J. Syst. Evol. Microbiol.">
        <title>The Global Catalogue of Microorganisms (GCM) 10K type strain sequencing project: providing services to taxonomists for standard genome sequencing and annotation.</title>
        <authorList>
            <consortium name="The Broad Institute Genomics Platform"/>
            <consortium name="The Broad Institute Genome Sequencing Center for Infectious Disease"/>
            <person name="Wu L."/>
            <person name="Ma J."/>
        </authorList>
    </citation>
    <scope>NUCLEOTIDE SEQUENCE [LARGE SCALE GENOMIC DNA]</scope>
    <source>
        <strain evidence="2">CGMCC 1.12295</strain>
    </source>
</reference>
<dbReference type="EMBL" id="JBHUEO010000029">
    <property type="protein sequence ID" value="MFD1707215.1"/>
    <property type="molecule type" value="Genomic_DNA"/>
</dbReference>
<dbReference type="RefSeq" id="WP_380773939.1">
    <property type="nucleotide sequence ID" value="NZ_JBHUEO010000029.1"/>
</dbReference>
<name>A0ABW4KLX1_9BACI</name>
<accession>A0ABW4KLX1</accession>
<proteinExistence type="predicted"/>
<keyword evidence="2" id="KW-1185">Reference proteome</keyword>
<comment type="caution">
    <text evidence="1">The sequence shown here is derived from an EMBL/GenBank/DDBJ whole genome shotgun (WGS) entry which is preliminary data.</text>
</comment>
<evidence type="ECO:0000313" key="2">
    <source>
        <dbReference type="Proteomes" id="UP001597301"/>
    </source>
</evidence>
<dbReference type="Proteomes" id="UP001597301">
    <property type="component" value="Unassembled WGS sequence"/>
</dbReference>
<gene>
    <name evidence="1" type="ORF">ACFSCZ_10770</name>
</gene>
<organism evidence="1 2">
    <name type="scientific">Siminovitchia sediminis</name>
    <dbReference type="NCBI Taxonomy" id="1274353"/>
    <lineage>
        <taxon>Bacteria</taxon>
        <taxon>Bacillati</taxon>
        <taxon>Bacillota</taxon>
        <taxon>Bacilli</taxon>
        <taxon>Bacillales</taxon>
        <taxon>Bacillaceae</taxon>
        <taxon>Siminovitchia</taxon>
    </lineage>
</organism>